<proteinExistence type="predicted"/>
<organism evidence="1">
    <name type="scientific">marine sediment metagenome</name>
    <dbReference type="NCBI Taxonomy" id="412755"/>
    <lineage>
        <taxon>unclassified sequences</taxon>
        <taxon>metagenomes</taxon>
        <taxon>ecological metagenomes</taxon>
    </lineage>
</organism>
<comment type="caution">
    <text evidence="1">The sequence shown here is derived from an EMBL/GenBank/DDBJ whole genome shotgun (WGS) entry which is preliminary data.</text>
</comment>
<sequence>QSQIITSSNELKYKADGKLYSVSELAKNLLMKHGFKHDEHGVAGPKYWKTEDGKLLDGLNEQIRSRRGDRK</sequence>
<protein>
    <submittedName>
        <fullName evidence="1">Uncharacterized protein</fullName>
    </submittedName>
</protein>
<accession>X1GH78</accession>
<feature type="non-terminal residue" evidence="1">
    <location>
        <position position="1"/>
    </location>
</feature>
<dbReference type="AlphaFoldDB" id="X1GH78"/>
<name>X1GH78_9ZZZZ</name>
<reference evidence="1" key="1">
    <citation type="journal article" date="2014" name="Front. Microbiol.">
        <title>High frequency of phylogenetically diverse reductive dehalogenase-homologous genes in deep subseafloor sedimentary metagenomes.</title>
        <authorList>
            <person name="Kawai M."/>
            <person name="Futagami T."/>
            <person name="Toyoda A."/>
            <person name="Takaki Y."/>
            <person name="Nishi S."/>
            <person name="Hori S."/>
            <person name="Arai W."/>
            <person name="Tsubouchi T."/>
            <person name="Morono Y."/>
            <person name="Uchiyama I."/>
            <person name="Ito T."/>
            <person name="Fujiyama A."/>
            <person name="Inagaki F."/>
            <person name="Takami H."/>
        </authorList>
    </citation>
    <scope>NUCLEOTIDE SEQUENCE</scope>
    <source>
        <strain evidence="1">Expedition CK06-06</strain>
    </source>
</reference>
<gene>
    <name evidence="1" type="ORF">S03H2_28414</name>
</gene>
<dbReference type="EMBL" id="BARU01017115">
    <property type="protein sequence ID" value="GAH56527.1"/>
    <property type="molecule type" value="Genomic_DNA"/>
</dbReference>
<evidence type="ECO:0000313" key="1">
    <source>
        <dbReference type="EMBL" id="GAH56527.1"/>
    </source>
</evidence>